<reference evidence="1" key="1">
    <citation type="submission" date="2022-08" db="EMBL/GenBank/DDBJ databases">
        <authorList>
            <person name="Kallberg Y."/>
            <person name="Tangrot J."/>
            <person name="Rosling A."/>
        </authorList>
    </citation>
    <scope>NUCLEOTIDE SEQUENCE</scope>
    <source>
        <strain evidence="1">Wild A</strain>
    </source>
</reference>
<proteinExistence type="predicted"/>
<gene>
    <name evidence="1" type="ORF">FWILDA_LOCUS19692</name>
</gene>
<sequence>NEEHKLHIKSVRFGSKNFNLEVYWYEGSSNEKDMNLRTQKMKNMEEIEGMTIHKKIIEWRDINERLNGIRYACEALEFLNKRVKYLTSYYKTHKYNEIVKCINHIISRFAEKRPQRYRLLDVRYHVMKNLILGDCNHLIHYLLFGFDIDLYLYIPK</sequence>
<name>A0A9W4TD16_9GLOM</name>
<comment type="caution">
    <text evidence="1">The sequence shown here is derived from an EMBL/GenBank/DDBJ whole genome shotgun (WGS) entry which is preliminary data.</text>
</comment>
<feature type="non-terminal residue" evidence="1">
    <location>
        <position position="1"/>
    </location>
</feature>
<dbReference type="AlphaFoldDB" id="A0A9W4TD16"/>
<dbReference type="Proteomes" id="UP001153678">
    <property type="component" value="Unassembled WGS sequence"/>
</dbReference>
<keyword evidence="2" id="KW-1185">Reference proteome</keyword>
<organism evidence="1 2">
    <name type="scientific">Funneliformis geosporum</name>
    <dbReference type="NCBI Taxonomy" id="1117311"/>
    <lineage>
        <taxon>Eukaryota</taxon>
        <taxon>Fungi</taxon>
        <taxon>Fungi incertae sedis</taxon>
        <taxon>Mucoromycota</taxon>
        <taxon>Glomeromycotina</taxon>
        <taxon>Glomeromycetes</taxon>
        <taxon>Glomerales</taxon>
        <taxon>Glomeraceae</taxon>
        <taxon>Funneliformis</taxon>
    </lineage>
</organism>
<dbReference type="OrthoDB" id="2436368at2759"/>
<evidence type="ECO:0000313" key="1">
    <source>
        <dbReference type="EMBL" id="CAI2200690.1"/>
    </source>
</evidence>
<accession>A0A9W4TD16</accession>
<evidence type="ECO:0000313" key="2">
    <source>
        <dbReference type="Proteomes" id="UP001153678"/>
    </source>
</evidence>
<protein>
    <submittedName>
        <fullName evidence="1">1264_t:CDS:1</fullName>
    </submittedName>
</protein>
<feature type="non-terminal residue" evidence="1">
    <location>
        <position position="156"/>
    </location>
</feature>
<dbReference type="EMBL" id="CAMKVN010025120">
    <property type="protein sequence ID" value="CAI2200690.1"/>
    <property type="molecule type" value="Genomic_DNA"/>
</dbReference>